<reference evidence="1" key="1">
    <citation type="submission" date="2020-06" db="EMBL/GenBank/DDBJ databases">
        <title>Draft genome of Bugula neritina, a colonial animal packing powerful symbionts and potential medicines.</title>
        <authorList>
            <person name="Rayko M."/>
        </authorList>
    </citation>
    <scope>NUCLEOTIDE SEQUENCE [LARGE SCALE GENOMIC DNA]</scope>
    <source>
        <strain evidence="1">Kwan_BN1</strain>
    </source>
</reference>
<accession>A0A7J7IXC9</accession>
<evidence type="ECO:0000313" key="1">
    <source>
        <dbReference type="EMBL" id="KAF6018520.1"/>
    </source>
</evidence>
<dbReference type="OrthoDB" id="44756at2759"/>
<protein>
    <submittedName>
        <fullName evidence="1">Uncharacterized protein</fullName>
    </submittedName>
</protein>
<keyword evidence="2" id="KW-1185">Reference proteome</keyword>
<gene>
    <name evidence="1" type="ORF">EB796_023195</name>
</gene>
<dbReference type="Proteomes" id="UP000593567">
    <property type="component" value="Unassembled WGS sequence"/>
</dbReference>
<proteinExistence type="predicted"/>
<evidence type="ECO:0000313" key="2">
    <source>
        <dbReference type="Proteomes" id="UP000593567"/>
    </source>
</evidence>
<dbReference type="AlphaFoldDB" id="A0A7J7IXC9"/>
<name>A0A7J7IXC9_BUGNE</name>
<sequence>MNSYSHIYYDTDKDIDTDSHCDCDYNYHKPFYKYEVRCWRILCCHWYTAFLACSLFSCPASDILEDYRERISDVASRCINSNCTQFDSHLLWCYILKIANLKEIRANADTEHKTWETFGNRSNFYVFNHRGRVIFQT</sequence>
<comment type="caution">
    <text evidence="1">The sequence shown here is derived from an EMBL/GenBank/DDBJ whole genome shotgun (WGS) entry which is preliminary data.</text>
</comment>
<dbReference type="EMBL" id="VXIV02003300">
    <property type="protein sequence ID" value="KAF6018520.1"/>
    <property type="molecule type" value="Genomic_DNA"/>
</dbReference>
<organism evidence="1 2">
    <name type="scientific">Bugula neritina</name>
    <name type="common">Brown bryozoan</name>
    <name type="synonym">Sertularia neritina</name>
    <dbReference type="NCBI Taxonomy" id="10212"/>
    <lineage>
        <taxon>Eukaryota</taxon>
        <taxon>Metazoa</taxon>
        <taxon>Spiralia</taxon>
        <taxon>Lophotrochozoa</taxon>
        <taxon>Bryozoa</taxon>
        <taxon>Gymnolaemata</taxon>
        <taxon>Cheilostomatida</taxon>
        <taxon>Flustrina</taxon>
        <taxon>Buguloidea</taxon>
        <taxon>Bugulidae</taxon>
        <taxon>Bugula</taxon>
    </lineage>
</organism>